<evidence type="ECO:0000256" key="7">
    <source>
        <dbReference type="ARBA" id="ARBA00023136"/>
    </source>
</evidence>
<feature type="transmembrane region" description="Helical" evidence="8">
    <location>
        <begin position="6"/>
        <end position="28"/>
    </location>
</feature>
<protein>
    <recommendedName>
        <fullName evidence="8">Ion-translocating oxidoreductase complex subunit A</fullName>
        <ecNumber evidence="8">7.-.-.-</ecNumber>
    </recommendedName>
    <alternativeName>
        <fullName evidence="8">Rnf electron transport complex subunit A</fullName>
    </alternativeName>
</protein>
<comment type="subcellular location">
    <subcellularLocation>
        <location evidence="8">Cell inner membrane</location>
        <topology evidence="8">Multi-pass membrane protein</topology>
    </subcellularLocation>
    <subcellularLocation>
        <location evidence="1">Endomembrane system</location>
        <topology evidence="1">Multi-pass membrane protein</topology>
    </subcellularLocation>
</comment>
<dbReference type="Pfam" id="PF02508">
    <property type="entry name" value="Rnf-Nqr"/>
    <property type="match status" value="1"/>
</dbReference>
<sequence length="193" mass="20354">MAHDTVFQIFVGSVLANNFVLAMFLGLCPFLGVSGKLDTALPMGVATTFVMAVASLFAFGLNWLLGLLGLEFLRLISYIVVIASAVQLVEMVLKKHSPTLFRALGIYLPLITTNCAVLGVALIQTAREYSLWQSLAFAVGGGAGFTLALVLMAGLRERLQLVEVPEIARGSALTLMLAGVLSLAFMGFAGLGG</sequence>
<dbReference type="EC" id="7.-.-.-" evidence="8"/>
<evidence type="ECO:0000256" key="8">
    <source>
        <dbReference type="HAMAP-Rule" id="MF_00459"/>
    </source>
</evidence>
<keyword evidence="8" id="KW-1003">Cell membrane</keyword>
<keyword evidence="4 8" id="KW-1278">Translocase</keyword>
<dbReference type="PANTHER" id="PTHR30335:SF0">
    <property type="entry name" value="ION-TRANSLOCATING OXIDOREDUCTASE COMPLEX SUBUNIT A"/>
    <property type="match status" value="1"/>
</dbReference>
<feature type="transmembrane region" description="Helical" evidence="8">
    <location>
        <begin position="75"/>
        <end position="93"/>
    </location>
</feature>
<dbReference type="RefSeq" id="WP_200228151.1">
    <property type="nucleotide sequence ID" value="NZ_NRRT01000016.1"/>
</dbReference>
<keyword evidence="8" id="KW-0997">Cell inner membrane</keyword>
<evidence type="ECO:0000256" key="1">
    <source>
        <dbReference type="ARBA" id="ARBA00004127"/>
    </source>
</evidence>
<feature type="transmembrane region" description="Helical" evidence="8">
    <location>
        <begin position="167"/>
        <end position="191"/>
    </location>
</feature>
<keyword evidence="6 8" id="KW-1133">Transmembrane helix</keyword>
<dbReference type="EMBL" id="NRRU01000057">
    <property type="protein sequence ID" value="MBK1714147.1"/>
    <property type="molecule type" value="Genomic_DNA"/>
</dbReference>
<keyword evidence="3 8" id="KW-0812">Transmembrane</keyword>
<feature type="transmembrane region" description="Helical" evidence="8">
    <location>
        <begin position="135"/>
        <end position="155"/>
    </location>
</feature>
<dbReference type="InterPro" id="IPR003667">
    <property type="entry name" value="NqrDE/RnfAE"/>
</dbReference>
<dbReference type="NCBIfam" id="TIGR01943">
    <property type="entry name" value="rnfA"/>
    <property type="match status" value="1"/>
</dbReference>
<comment type="caution">
    <text evidence="9">The sequence shown here is derived from an EMBL/GenBank/DDBJ whole genome shotgun (WGS) entry which is preliminary data.</text>
</comment>
<gene>
    <name evidence="8" type="primary">rnfA</name>
    <name evidence="9" type="ORF">CKO43_15335</name>
</gene>
<dbReference type="InterPro" id="IPR050133">
    <property type="entry name" value="NqrDE/RnfAE_oxidrdctase"/>
</dbReference>
<keyword evidence="5 8" id="KW-0249">Electron transport</keyword>
<organism evidence="9 10">
    <name type="scientific">Rubrivivax gelatinosus</name>
    <name type="common">Rhodocyclus gelatinosus</name>
    <name type="synonym">Rhodopseudomonas gelatinosa</name>
    <dbReference type="NCBI Taxonomy" id="28068"/>
    <lineage>
        <taxon>Bacteria</taxon>
        <taxon>Pseudomonadati</taxon>
        <taxon>Pseudomonadota</taxon>
        <taxon>Betaproteobacteria</taxon>
        <taxon>Burkholderiales</taxon>
        <taxon>Sphaerotilaceae</taxon>
        <taxon>Rubrivivax</taxon>
    </lineage>
</organism>
<evidence type="ECO:0000256" key="6">
    <source>
        <dbReference type="ARBA" id="ARBA00022989"/>
    </source>
</evidence>
<feature type="transmembrane region" description="Helical" evidence="8">
    <location>
        <begin position="40"/>
        <end position="63"/>
    </location>
</feature>
<proteinExistence type="inferred from homology"/>
<feature type="transmembrane region" description="Helical" evidence="8">
    <location>
        <begin position="100"/>
        <end position="123"/>
    </location>
</feature>
<evidence type="ECO:0000256" key="5">
    <source>
        <dbReference type="ARBA" id="ARBA00022982"/>
    </source>
</evidence>
<comment type="subunit">
    <text evidence="8">The complex is composed of six subunits: RnfA, RnfB, RnfC, RnfD, RnfE and RnfG.</text>
</comment>
<comment type="function">
    <text evidence="8">Part of a membrane-bound complex that couples electron transfer with translocation of ions across the membrane.</text>
</comment>
<keyword evidence="10" id="KW-1185">Reference proteome</keyword>
<name>A0ABS1DVV7_RUBGE</name>
<evidence type="ECO:0000313" key="9">
    <source>
        <dbReference type="EMBL" id="MBK1714147.1"/>
    </source>
</evidence>
<dbReference type="PANTHER" id="PTHR30335">
    <property type="entry name" value="INTEGRAL MEMBRANE PROTEIN OF SOXR-REDUCING COMPLEX"/>
    <property type="match status" value="1"/>
</dbReference>
<comment type="similarity">
    <text evidence="8">Belongs to the NqrDE/RnfAE family.</text>
</comment>
<keyword evidence="2 8" id="KW-0813">Transport</keyword>
<reference evidence="9" key="2">
    <citation type="journal article" date="2020" name="Microorganisms">
        <title>Osmotic Adaptation and Compatible Solute Biosynthesis of Phototrophic Bacteria as Revealed from Genome Analyses.</title>
        <authorList>
            <person name="Imhoff J.F."/>
            <person name="Rahn T."/>
            <person name="Kunzel S."/>
            <person name="Keller A."/>
            <person name="Neulinger S.C."/>
        </authorList>
    </citation>
    <scope>NUCLEOTIDE SEQUENCE</scope>
    <source>
        <strain evidence="9">IM 151</strain>
    </source>
</reference>
<evidence type="ECO:0000256" key="4">
    <source>
        <dbReference type="ARBA" id="ARBA00022967"/>
    </source>
</evidence>
<dbReference type="Proteomes" id="UP001041814">
    <property type="component" value="Unassembled WGS sequence"/>
</dbReference>
<accession>A0ABS1DVV7</accession>
<keyword evidence="7 8" id="KW-0472">Membrane</keyword>
<evidence type="ECO:0000313" key="10">
    <source>
        <dbReference type="Proteomes" id="UP001041814"/>
    </source>
</evidence>
<reference evidence="9" key="1">
    <citation type="submission" date="2017-08" db="EMBL/GenBank/DDBJ databases">
        <authorList>
            <person name="Imhoff J.F."/>
            <person name="Rahn T."/>
            <person name="Kuenzel S."/>
            <person name="Neulinger S.C."/>
        </authorList>
    </citation>
    <scope>NUCLEOTIDE SEQUENCE</scope>
    <source>
        <strain evidence="9">IM 151</strain>
    </source>
</reference>
<evidence type="ECO:0000256" key="3">
    <source>
        <dbReference type="ARBA" id="ARBA00022692"/>
    </source>
</evidence>
<dbReference type="HAMAP" id="MF_00459">
    <property type="entry name" value="RsxA_RnfA"/>
    <property type="match status" value="1"/>
</dbReference>
<dbReference type="PIRSF" id="PIRSF006102">
    <property type="entry name" value="NQR_DE"/>
    <property type="match status" value="1"/>
</dbReference>
<evidence type="ECO:0000256" key="2">
    <source>
        <dbReference type="ARBA" id="ARBA00022448"/>
    </source>
</evidence>
<dbReference type="InterPro" id="IPR011293">
    <property type="entry name" value="Ion_transpt_RnfA/RsxA"/>
</dbReference>